<evidence type="ECO:0000313" key="1">
    <source>
        <dbReference type="Proteomes" id="UP000887579"/>
    </source>
</evidence>
<name>A0AC34FX91_9BILA</name>
<sequence>MFEHNLILKRILASSASNLETNPVLRKHIANYCGDFLGGIWKKASPEDISIKMLAGGTINTILLCTLADTFKPIDEEPTRVVFRIYCKADTGIIAETVIFSILAQKNLGPKLYGIFDEGRIEEYIPSRPLSMTDICFLPISKEIARQFARIHQLNIPISKTASFMSFIDEWYQNLSSNLSVPPIFNIPEHYHKWAPKTLTMHELKNEIEFLRSKVPKLLKNIVFCHNDLIGGNVLLSNDNPELSQMDSNYKPNLMLIDFEFASYNPRGLDLGDHLVEYFFDYEAKSPPYSLPKRGPSDEHIMEFILAYVEAQNPNFSDDQKKQEAEQLLSETLPFMPIAHLLWSGYMINHGLNHKTEFDFPGYASERFGLYFMQKHFLEDL</sequence>
<protein>
    <submittedName>
        <fullName evidence="2">Choline/ethanolamine kinase</fullName>
    </submittedName>
</protein>
<proteinExistence type="predicted"/>
<dbReference type="Proteomes" id="UP000887579">
    <property type="component" value="Unplaced"/>
</dbReference>
<evidence type="ECO:0000313" key="2">
    <source>
        <dbReference type="WBParaSite" id="ES5_v2.g21560.t1"/>
    </source>
</evidence>
<reference evidence="2" key="1">
    <citation type="submission" date="2022-11" db="UniProtKB">
        <authorList>
            <consortium name="WormBaseParasite"/>
        </authorList>
    </citation>
    <scope>IDENTIFICATION</scope>
</reference>
<organism evidence="1 2">
    <name type="scientific">Panagrolaimus sp. ES5</name>
    <dbReference type="NCBI Taxonomy" id="591445"/>
    <lineage>
        <taxon>Eukaryota</taxon>
        <taxon>Metazoa</taxon>
        <taxon>Ecdysozoa</taxon>
        <taxon>Nematoda</taxon>
        <taxon>Chromadorea</taxon>
        <taxon>Rhabditida</taxon>
        <taxon>Tylenchina</taxon>
        <taxon>Panagrolaimomorpha</taxon>
        <taxon>Panagrolaimoidea</taxon>
        <taxon>Panagrolaimidae</taxon>
        <taxon>Panagrolaimus</taxon>
    </lineage>
</organism>
<dbReference type="WBParaSite" id="ES5_v2.g21560.t1">
    <property type="protein sequence ID" value="ES5_v2.g21560.t1"/>
    <property type="gene ID" value="ES5_v2.g21560"/>
</dbReference>
<accession>A0AC34FX91</accession>